<dbReference type="InterPro" id="IPR020846">
    <property type="entry name" value="MFS_dom"/>
</dbReference>
<dbReference type="EMBL" id="JBGMDY010000004">
    <property type="protein sequence ID" value="KAL2339097.1"/>
    <property type="molecule type" value="Genomic_DNA"/>
</dbReference>
<evidence type="ECO:0000256" key="5">
    <source>
        <dbReference type="ARBA" id="ARBA00022989"/>
    </source>
</evidence>
<protein>
    <recommendedName>
        <fullName evidence="8">Major facilitator superfamily (MFS) profile domain-containing protein</fullName>
    </recommendedName>
</protein>
<evidence type="ECO:0000256" key="2">
    <source>
        <dbReference type="ARBA" id="ARBA00010992"/>
    </source>
</evidence>
<evidence type="ECO:0000256" key="6">
    <source>
        <dbReference type="ARBA" id="ARBA00023136"/>
    </source>
</evidence>
<comment type="similarity">
    <text evidence="2">Belongs to the major facilitator superfamily. Sugar transporter (TC 2.A.1.1) family.</text>
</comment>
<feature type="transmembrane region" description="Helical" evidence="7">
    <location>
        <begin position="202"/>
        <end position="227"/>
    </location>
</feature>
<name>A0ABD1MTG4_9FABA</name>
<evidence type="ECO:0000256" key="4">
    <source>
        <dbReference type="ARBA" id="ARBA00022692"/>
    </source>
</evidence>
<dbReference type="PANTHER" id="PTHR48021:SF37">
    <property type="entry name" value="SUGAR TRANSPORTER ERD6-LIKE 16"/>
    <property type="match status" value="1"/>
</dbReference>
<comment type="caution">
    <text evidence="9">The sequence shown here is derived from an EMBL/GenBank/DDBJ whole genome shotgun (WGS) entry which is preliminary data.</text>
</comment>
<gene>
    <name evidence="9" type="ORF">Fmac_013543</name>
</gene>
<keyword evidence="3" id="KW-0762">Sugar transport</keyword>
<dbReference type="SUPFAM" id="SSF103473">
    <property type="entry name" value="MFS general substrate transporter"/>
    <property type="match status" value="1"/>
</dbReference>
<evidence type="ECO:0000313" key="9">
    <source>
        <dbReference type="EMBL" id="KAL2339097.1"/>
    </source>
</evidence>
<dbReference type="InterPro" id="IPR036259">
    <property type="entry name" value="MFS_trans_sf"/>
</dbReference>
<feature type="transmembrane region" description="Helical" evidence="7">
    <location>
        <begin position="162"/>
        <end position="190"/>
    </location>
</feature>
<evidence type="ECO:0000259" key="8">
    <source>
        <dbReference type="PROSITE" id="PS50850"/>
    </source>
</evidence>
<accession>A0ABD1MTG4</accession>
<dbReference type="Pfam" id="PF00083">
    <property type="entry name" value="Sugar_tr"/>
    <property type="match status" value="1"/>
</dbReference>
<dbReference type="PROSITE" id="PS50850">
    <property type="entry name" value="MFS"/>
    <property type="match status" value="1"/>
</dbReference>
<comment type="subcellular location">
    <subcellularLocation>
        <location evidence="1">Membrane</location>
        <topology evidence="1">Multi-pass membrane protein</topology>
    </subcellularLocation>
</comment>
<keyword evidence="4 7" id="KW-0812">Transmembrane</keyword>
<keyword evidence="5 7" id="KW-1133">Transmembrane helix</keyword>
<sequence length="268" mass="29163">MAIEQHKDVRSVEANKLQGLQEPFIRHGKGAAAACKDVESNTAVENGSIEQLRSARLLLFADPYTLDMGRFFTGYGIGVISFVDYIETLDNLPKTKLLDLFQIKHVRSVVIGVGLMVCQQSVEINGIGFYTAETPVASGLSSEKVGTVAYACVQDRSLLPGWVPILAVAGMLIYIAAFSIGMGPVPWVIMSEIFPIHMKGTAGSLVVFVIWLGSWVASYTFNFLMIWSSPCTLFLYAGFSLLTILSVAKLVPEIKGKTLEEIQACIST</sequence>
<keyword evidence="10" id="KW-1185">Reference proteome</keyword>
<dbReference type="AlphaFoldDB" id="A0ABD1MTG4"/>
<dbReference type="PANTHER" id="PTHR48021">
    <property type="match status" value="1"/>
</dbReference>
<dbReference type="GO" id="GO:0016020">
    <property type="term" value="C:membrane"/>
    <property type="evidence" value="ECO:0007669"/>
    <property type="project" value="UniProtKB-SubCell"/>
</dbReference>
<evidence type="ECO:0000256" key="7">
    <source>
        <dbReference type="SAM" id="Phobius"/>
    </source>
</evidence>
<evidence type="ECO:0000256" key="1">
    <source>
        <dbReference type="ARBA" id="ARBA00004141"/>
    </source>
</evidence>
<reference evidence="9 10" key="1">
    <citation type="submission" date="2024-08" db="EMBL/GenBank/DDBJ databases">
        <title>Insights into the chromosomal genome structure of Flemingia macrophylla.</title>
        <authorList>
            <person name="Ding Y."/>
            <person name="Zhao Y."/>
            <person name="Bi W."/>
            <person name="Wu M."/>
            <person name="Zhao G."/>
            <person name="Gong Y."/>
            <person name="Li W."/>
            <person name="Zhang P."/>
        </authorList>
    </citation>
    <scope>NUCLEOTIDE SEQUENCE [LARGE SCALE GENOMIC DNA]</scope>
    <source>
        <strain evidence="9">DYQJB</strain>
        <tissue evidence="9">Leaf</tissue>
    </source>
</reference>
<dbReference type="Gene3D" id="1.20.1250.20">
    <property type="entry name" value="MFS general substrate transporter like domains"/>
    <property type="match status" value="2"/>
</dbReference>
<keyword evidence="3" id="KW-0813">Transport</keyword>
<feature type="domain" description="Major facilitator superfamily (MFS) profile" evidence="8">
    <location>
        <begin position="1"/>
        <end position="255"/>
    </location>
</feature>
<evidence type="ECO:0000313" key="10">
    <source>
        <dbReference type="Proteomes" id="UP001603857"/>
    </source>
</evidence>
<organism evidence="9 10">
    <name type="scientific">Flemingia macrophylla</name>
    <dbReference type="NCBI Taxonomy" id="520843"/>
    <lineage>
        <taxon>Eukaryota</taxon>
        <taxon>Viridiplantae</taxon>
        <taxon>Streptophyta</taxon>
        <taxon>Embryophyta</taxon>
        <taxon>Tracheophyta</taxon>
        <taxon>Spermatophyta</taxon>
        <taxon>Magnoliopsida</taxon>
        <taxon>eudicotyledons</taxon>
        <taxon>Gunneridae</taxon>
        <taxon>Pentapetalae</taxon>
        <taxon>rosids</taxon>
        <taxon>fabids</taxon>
        <taxon>Fabales</taxon>
        <taxon>Fabaceae</taxon>
        <taxon>Papilionoideae</taxon>
        <taxon>50 kb inversion clade</taxon>
        <taxon>NPAAA clade</taxon>
        <taxon>indigoferoid/millettioid clade</taxon>
        <taxon>Phaseoleae</taxon>
        <taxon>Flemingia</taxon>
    </lineage>
</organism>
<dbReference type="Proteomes" id="UP001603857">
    <property type="component" value="Unassembled WGS sequence"/>
</dbReference>
<evidence type="ECO:0000256" key="3">
    <source>
        <dbReference type="ARBA" id="ARBA00022597"/>
    </source>
</evidence>
<dbReference type="InterPro" id="IPR050549">
    <property type="entry name" value="MFS_Trehalose_Transporter"/>
</dbReference>
<keyword evidence="6 7" id="KW-0472">Membrane</keyword>
<proteinExistence type="inferred from homology"/>
<dbReference type="InterPro" id="IPR005828">
    <property type="entry name" value="MFS_sugar_transport-like"/>
</dbReference>
<feature type="transmembrane region" description="Helical" evidence="7">
    <location>
        <begin position="233"/>
        <end position="251"/>
    </location>
</feature>